<dbReference type="InterPro" id="IPR029039">
    <property type="entry name" value="Flavoprotein-like_sf"/>
</dbReference>
<dbReference type="SUPFAM" id="SSF52218">
    <property type="entry name" value="Flavoproteins"/>
    <property type="match status" value="1"/>
</dbReference>
<dbReference type="AlphaFoldDB" id="A0A2V1ISX3"/>
<sequence length="179" mass="19853">MAKKVLILSGSPRHGGNSDTLCDQFLKGASEAGHEVEKYFISAHNIGYCSACYYCSSHDGVCCKKDDMNALMPKILDADVLVFASPVYMYSVSAQLKAVFDRMVAKYEVIRDKELYYIMTAAEDEEHTMDTALACMRGMADCIPGSKEMGVIFGKGVYQKGEILDTPYMRQAYEMGKNV</sequence>
<evidence type="ECO:0000256" key="2">
    <source>
        <dbReference type="ARBA" id="ARBA00022643"/>
    </source>
</evidence>
<dbReference type="Pfam" id="PF03358">
    <property type="entry name" value="FMN_red"/>
    <property type="match status" value="1"/>
</dbReference>
<dbReference type="GO" id="GO:0016491">
    <property type="term" value="F:oxidoreductase activity"/>
    <property type="evidence" value="ECO:0007669"/>
    <property type="project" value="InterPro"/>
</dbReference>
<evidence type="ECO:0000256" key="1">
    <source>
        <dbReference type="ARBA" id="ARBA00022630"/>
    </source>
</evidence>
<feature type="domain" description="NADPH-dependent FMN reductase-like" evidence="3">
    <location>
        <begin position="4"/>
        <end position="122"/>
    </location>
</feature>
<accession>A0A2V1ISX3</accession>
<dbReference type="InterPro" id="IPR005025">
    <property type="entry name" value="FMN_Rdtase-like_dom"/>
</dbReference>
<protein>
    <submittedName>
        <fullName evidence="4">Flavodoxin family protein</fullName>
    </submittedName>
</protein>
<gene>
    <name evidence="4" type="ORF">C5O25_08755</name>
</gene>
<dbReference type="PANTHER" id="PTHR43278:SF2">
    <property type="entry name" value="IRON-SULFUR FLAVOPROTEIN"/>
    <property type="match status" value="1"/>
</dbReference>
<dbReference type="PANTHER" id="PTHR43278">
    <property type="entry name" value="NAD(P)H-DEPENDENT FMN-CONTAINING OXIDOREDUCTASE YWQN-RELATED"/>
    <property type="match status" value="1"/>
</dbReference>
<dbReference type="EMBL" id="PUBV01000017">
    <property type="protein sequence ID" value="PWB06975.1"/>
    <property type="molecule type" value="Genomic_DNA"/>
</dbReference>
<keyword evidence="1" id="KW-0285">Flavoprotein</keyword>
<organism evidence="4 5">
    <name type="scientific">Paramuribaculum intestinale</name>
    <dbReference type="NCBI Taxonomy" id="2094151"/>
    <lineage>
        <taxon>Bacteria</taxon>
        <taxon>Pseudomonadati</taxon>
        <taxon>Bacteroidota</taxon>
        <taxon>Bacteroidia</taxon>
        <taxon>Bacteroidales</taxon>
        <taxon>Muribaculaceae</taxon>
        <taxon>Paramuribaculum</taxon>
    </lineage>
</organism>
<evidence type="ECO:0000259" key="3">
    <source>
        <dbReference type="Pfam" id="PF03358"/>
    </source>
</evidence>
<reference evidence="5" key="1">
    <citation type="submission" date="2018-02" db="EMBL/GenBank/DDBJ databases">
        <authorList>
            <person name="Clavel T."/>
            <person name="Strowig T."/>
        </authorList>
    </citation>
    <scope>NUCLEOTIDE SEQUENCE [LARGE SCALE GENOMIC DNA]</scope>
    <source>
        <strain evidence="5">DSM 100764</strain>
    </source>
</reference>
<dbReference type="InterPro" id="IPR051796">
    <property type="entry name" value="ISF_SsuE-like"/>
</dbReference>
<dbReference type="RefSeq" id="WP_107036360.1">
    <property type="nucleotide sequence ID" value="NZ_CARBNI010000017.1"/>
</dbReference>
<evidence type="ECO:0000313" key="4">
    <source>
        <dbReference type="EMBL" id="PWB06975.1"/>
    </source>
</evidence>
<keyword evidence="5" id="KW-1185">Reference proteome</keyword>
<dbReference type="Gene3D" id="3.40.50.360">
    <property type="match status" value="1"/>
</dbReference>
<name>A0A2V1ISX3_9BACT</name>
<comment type="caution">
    <text evidence="4">The sequence shown here is derived from an EMBL/GenBank/DDBJ whole genome shotgun (WGS) entry which is preliminary data.</text>
</comment>
<dbReference type="GeneID" id="93423564"/>
<proteinExistence type="predicted"/>
<evidence type="ECO:0000313" key="5">
    <source>
        <dbReference type="Proteomes" id="UP000244925"/>
    </source>
</evidence>
<dbReference type="Proteomes" id="UP000244925">
    <property type="component" value="Unassembled WGS sequence"/>
</dbReference>
<keyword evidence="2" id="KW-0288">FMN</keyword>